<evidence type="ECO:0000313" key="2">
    <source>
        <dbReference type="Proteomes" id="UP001148838"/>
    </source>
</evidence>
<evidence type="ECO:0000313" key="1">
    <source>
        <dbReference type="EMBL" id="KAJ4433895.1"/>
    </source>
</evidence>
<name>A0ABQ8SJF3_PERAM</name>
<reference evidence="1 2" key="1">
    <citation type="journal article" date="2022" name="Allergy">
        <title>Genome assembly and annotation of Periplaneta americana reveal a comprehensive cockroach allergen profile.</title>
        <authorList>
            <person name="Wang L."/>
            <person name="Xiong Q."/>
            <person name="Saelim N."/>
            <person name="Wang L."/>
            <person name="Nong W."/>
            <person name="Wan A.T."/>
            <person name="Shi M."/>
            <person name="Liu X."/>
            <person name="Cao Q."/>
            <person name="Hui J.H.L."/>
            <person name="Sookrung N."/>
            <person name="Leung T.F."/>
            <person name="Tungtrongchitr A."/>
            <person name="Tsui S.K.W."/>
        </authorList>
    </citation>
    <scope>NUCLEOTIDE SEQUENCE [LARGE SCALE GENOMIC DNA]</scope>
    <source>
        <strain evidence="1">PWHHKU_190912</strain>
    </source>
</reference>
<dbReference type="EMBL" id="JAJSOF020000027">
    <property type="protein sequence ID" value="KAJ4433895.1"/>
    <property type="molecule type" value="Genomic_DNA"/>
</dbReference>
<sequence>MLYPLSHTGYHPGVGQNLLRLSSNSWVPSGGRPLHYVIDVYERRTEVHTCAESRYTAQNGRQSRQVHQLLQTKLAVGGKGNPYRKVQMRQPRLGNTLLLFDGTARDHAMCDVSSRRPIFLKASTRSDDSVTMQQSGFFPTDYLNKIENWLINWKIETIACKSSVVIFTKRRPQEPFELKLFDVVIPNQNETTYLGILLDHRLSFKPHMNKIAAKGYAMFQRSYPLFKSPSLSLWTKKTFYTTIIRASLLYAYPARSSFCQWVSTEKTAWCTKNSSADNCWS</sequence>
<dbReference type="Proteomes" id="UP001148838">
    <property type="component" value="Unassembled WGS sequence"/>
</dbReference>
<protein>
    <submittedName>
        <fullName evidence="1">Uncharacterized protein</fullName>
    </submittedName>
</protein>
<gene>
    <name evidence="1" type="ORF">ANN_16208</name>
</gene>
<accession>A0ABQ8SJF3</accession>
<comment type="caution">
    <text evidence="1">The sequence shown here is derived from an EMBL/GenBank/DDBJ whole genome shotgun (WGS) entry which is preliminary data.</text>
</comment>
<keyword evidence="2" id="KW-1185">Reference proteome</keyword>
<proteinExistence type="predicted"/>
<organism evidence="1 2">
    <name type="scientific">Periplaneta americana</name>
    <name type="common">American cockroach</name>
    <name type="synonym">Blatta americana</name>
    <dbReference type="NCBI Taxonomy" id="6978"/>
    <lineage>
        <taxon>Eukaryota</taxon>
        <taxon>Metazoa</taxon>
        <taxon>Ecdysozoa</taxon>
        <taxon>Arthropoda</taxon>
        <taxon>Hexapoda</taxon>
        <taxon>Insecta</taxon>
        <taxon>Pterygota</taxon>
        <taxon>Neoptera</taxon>
        <taxon>Polyneoptera</taxon>
        <taxon>Dictyoptera</taxon>
        <taxon>Blattodea</taxon>
        <taxon>Blattoidea</taxon>
        <taxon>Blattidae</taxon>
        <taxon>Blattinae</taxon>
        <taxon>Periplaneta</taxon>
    </lineage>
</organism>